<evidence type="ECO:0000256" key="6">
    <source>
        <dbReference type="ARBA" id="ARBA00022786"/>
    </source>
</evidence>
<organism evidence="11 12">
    <name type="scientific">Tupaia chinensis</name>
    <name type="common">Chinese tree shrew</name>
    <name type="synonym">Tupaia belangeri chinensis</name>
    <dbReference type="NCBI Taxonomy" id="246437"/>
    <lineage>
        <taxon>Eukaryota</taxon>
        <taxon>Metazoa</taxon>
        <taxon>Chordata</taxon>
        <taxon>Craniata</taxon>
        <taxon>Vertebrata</taxon>
        <taxon>Euteleostomi</taxon>
        <taxon>Mammalia</taxon>
        <taxon>Eutheria</taxon>
        <taxon>Euarchontoglires</taxon>
        <taxon>Scandentia</taxon>
        <taxon>Tupaiidae</taxon>
        <taxon>Tupaia</taxon>
    </lineage>
</organism>
<dbReference type="Gene3D" id="1.25.40.10">
    <property type="entry name" value="Tetratricopeptide repeat domain"/>
    <property type="match status" value="1"/>
</dbReference>
<dbReference type="InterPro" id="IPR015943">
    <property type="entry name" value="WD40/YVTN_repeat-like_dom_sf"/>
</dbReference>
<evidence type="ECO:0000313" key="11">
    <source>
        <dbReference type="EMBL" id="ELW59121.1"/>
    </source>
</evidence>
<keyword evidence="7" id="KW-0802">TPR repeat</keyword>
<dbReference type="GO" id="GO:0080008">
    <property type="term" value="C:Cul4-RING E3 ubiquitin ligase complex"/>
    <property type="evidence" value="ECO:0007669"/>
    <property type="project" value="TreeGrafter"/>
</dbReference>
<feature type="region of interest" description="Disordered" evidence="10">
    <location>
        <begin position="395"/>
        <end position="414"/>
    </location>
</feature>
<feature type="repeat" description="WD" evidence="9">
    <location>
        <begin position="655"/>
        <end position="687"/>
    </location>
</feature>
<reference evidence="12" key="1">
    <citation type="submission" date="2012-07" db="EMBL/GenBank/DDBJ databases">
        <title>Genome of the Chinese tree shrew, a rising model animal genetically related to primates.</title>
        <authorList>
            <person name="Zhang G."/>
            <person name="Fan Y."/>
            <person name="Yao Y."/>
            <person name="Huang Z."/>
        </authorList>
    </citation>
    <scope>NUCLEOTIDE SEQUENCE [LARGE SCALE GENOMIC DNA]</scope>
</reference>
<dbReference type="STRING" id="246437.L9K8X2"/>
<keyword evidence="12" id="KW-1185">Reference proteome</keyword>
<evidence type="ECO:0000256" key="1">
    <source>
        <dbReference type="ARBA" id="ARBA00002614"/>
    </source>
</evidence>
<evidence type="ECO:0000256" key="8">
    <source>
        <dbReference type="ARBA" id="ARBA00074909"/>
    </source>
</evidence>
<evidence type="ECO:0000256" key="9">
    <source>
        <dbReference type="PROSITE-ProRule" id="PRU00221"/>
    </source>
</evidence>
<dbReference type="Proteomes" id="UP000011518">
    <property type="component" value="Unassembled WGS sequence"/>
</dbReference>
<keyword evidence="5" id="KW-0677">Repeat</keyword>
<dbReference type="InterPro" id="IPR001680">
    <property type="entry name" value="WD40_rpt"/>
</dbReference>
<feature type="repeat" description="WD" evidence="9">
    <location>
        <begin position="69"/>
        <end position="101"/>
    </location>
</feature>
<feature type="repeat" description="WD" evidence="9">
    <location>
        <begin position="625"/>
        <end position="654"/>
    </location>
</feature>
<dbReference type="InterPro" id="IPR036322">
    <property type="entry name" value="WD40_repeat_dom_sf"/>
</dbReference>
<comment type="function">
    <text evidence="1">May function as a substrate receptor for CUL4-DDB1 E3 ubiquitin-protein ligase complex.</text>
</comment>
<keyword evidence="6" id="KW-0833">Ubl conjugation pathway</keyword>
<dbReference type="FunFam" id="2.130.10.10:FF:000201">
    <property type="entry name" value="WD and tetratricopeptide repeats protein 1"/>
    <property type="match status" value="1"/>
</dbReference>
<sequence length="756" mass="84206">MAKGNITRDLIRRQVKERGALSFERRYHVTDPFIRRLGLEAELQRMSPAFRAMAVEPRAKGILLEPFVHQGHSGCVNCLEWNEKGDLLASGSDDQHTIVWDPLRHRKLLSMHTGHTANIFSVKATGDAACAVLQGAVTAAVCCGQENCHMVHDRGTPESVLTRYVTTADSKVHVHDLTVKETIHMFGDHTNRVKRIATAPMWPNTFWSAAEDGLIRQYDLRENSKHSEVLIDLTEYCGQLVEAKCLTVNPQDNNCLAVGASGPFVRLYDIRMIHNHRKSMKQSAPAGVHTFCDRQRPLPDGAAQYYVAGHLPVKLPDYNNRLRVLVATYVTFSPNGTELLVNMGGEQVYLFDLTNKQRPYTFLLPRKWHSSGEVQNSKMPTNGLSNGLHLHSNGFRLPESKGHARPPCPPVAQSLAPAGSLLQQQPPSRADPSPQAELPPYLERVKQQANEAFACQQWTQAIQLYSQAVQRAPHNAMLYGNRAAAYMKRKWDGDHYDALRDCLKAISLNPCHLKAHFRLARCLFELKYVAEALECLDDFKGKFPEQAHSSACDALGRDITAALFSKSDGEERKGAGAGPVRLRSASRKDSISEDEMVLRERSYDYQFRYCGHCNTTTDIKEANFFGSNAQYVVSGSDDGSFFIWEKETTNLVRVLQGDESIVNCLQPHPSCCFLATSGIDPVVRLWNPRPESEDLTGRVVEDMEGASQANQRRMNADPLEVMLLNMGYRITGLSSGGAGASDDEDSSEGQVQCRPS</sequence>
<dbReference type="PANTHER" id="PTHR15574:SF40">
    <property type="entry name" value="WD AND TETRATRICOPEPTIDE REPEATS PROTEIN 1"/>
    <property type="match status" value="1"/>
</dbReference>
<feature type="region of interest" description="Disordered" evidence="10">
    <location>
        <begin position="734"/>
        <end position="756"/>
    </location>
</feature>
<comment type="pathway">
    <text evidence="2">Protein modification; protein ubiquitination.</text>
</comment>
<dbReference type="GO" id="GO:0005634">
    <property type="term" value="C:nucleus"/>
    <property type="evidence" value="ECO:0007669"/>
    <property type="project" value="UniProtKB-ARBA"/>
</dbReference>
<dbReference type="InParanoid" id="L9K8X2"/>
<evidence type="ECO:0000313" key="12">
    <source>
        <dbReference type="Proteomes" id="UP000011518"/>
    </source>
</evidence>
<dbReference type="FunFam" id="1.25.40.10:FF:000079">
    <property type="entry name" value="WD and tetratricopeptide repeats protein 1"/>
    <property type="match status" value="1"/>
</dbReference>
<dbReference type="SUPFAM" id="SSF50978">
    <property type="entry name" value="WD40 repeat-like"/>
    <property type="match status" value="1"/>
</dbReference>
<dbReference type="AlphaFoldDB" id="L9K8X2"/>
<evidence type="ECO:0000256" key="5">
    <source>
        <dbReference type="ARBA" id="ARBA00022737"/>
    </source>
</evidence>
<dbReference type="FunCoup" id="L9K8X2">
    <property type="interactions" value="1891"/>
</dbReference>
<proteinExistence type="predicted"/>
<dbReference type="PANTHER" id="PTHR15574">
    <property type="entry name" value="WD REPEAT DOMAIN-CONTAINING FAMILY"/>
    <property type="match status" value="1"/>
</dbReference>
<dbReference type="GO" id="GO:0005737">
    <property type="term" value="C:cytoplasm"/>
    <property type="evidence" value="ECO:0007669"/>
    <property type="project" value="TreeGrafter"/>
</dbReference>
<evidence type="ECO:0000256" key="2">
    <source>
        <dbReference type="ARBA" id="ARBA00004906"/>
    </source>
</evidence>
<dbReference type="SMART" id="SM00028">
    <property type="entry name" value="TPR"/>
    <property type="match status" value="3"/>
</dbReference>
<dbReference type="InterPro" id="IPR019734">
    <property type="entry name" value="TPR_rpt"/>
</dbReference>
<dbReference type="PROSITE" id="PS50294">
    <property type="entry name" value="WD_REPEATS_REGION"/>
    <property type="match status" value="1"/>
</dbReference>
<reference evidence="12" key="2">
    <citation type="journal article" date="2013" name="Nat. Commun.">
        <title>Genome of the Chinese tree shrew.</title>
        <authorList>
            <person name="Fan Y."/>
            <person name="Huang Z.Y."/>
            <person name="Cao C.C."/>
            <person name="Chen C.S."/>
            <person name="Chen Y.X."/>
            <person name="Fan D.D."/>
            <person name="He J."/>
            <person name="Hou H.L."/>
            <person name="Hu L."/>
            <person name="Hu X.T."/>
            <person name="Jiang X.T."/>
            <person name="Lai R."/>
            <person name="Lang Y.S."/>
            <person name="Liang B."/>
            <person name="Liao S.G."/>
            <person name="Mu D."/>
            <person name="Ma Y.Y."/>
            <person name="Niu Y.Y."/>
            <person name="Sun X.Q."/>
            <person name="Xia J.Q."/>
            <person name="Xiao J."/>
            <person name="Xiong Z.Q."/>
            <person name="Xu L."/>
            <person name="Yang L."/>
            <person name="Zhang Y."/>
            <person name="Zhao W."/>
            <person name="Zhao X.D."/>
            <person name="Zheng Y.T."/>
            <person name="Zhou J.M."/>
            <person name="Zhu Y.B."/>
            <person name="Zhang G.J."/>
            <person name="Wang J."/>
            <person name="Yao Y.G."/>
        </authorList>
    </citation>
    <scope>NUCLEOTIDE SEQUENCE [LARGE SCALE GENOMIC DNA]</scope>
</reference>
<dbReference type="Pfam" id="PF00400">
    <property type="entry name" value="WD40"/>
    <property type="match status" value="3"/>
</dbReference>
<accession>L9K8X2</accession>
<gene>
    <name evidence="11" type="ORF">TREES_T100012083</name>
</gene>
<keyword evidence="4 9" id="KW-0853">WD repeat</keyword>
<dbReference type="InterPro" id="IPR011990">
    <property type="entry name" value="TPR-like_helical_dom_sf"/>
</dbReference>
<evidence type="ECO:0000256" key="4">
    <source>
        <dbReference type="ARBA" id="ARBA00022574"/>
    </source>
</evidence>
<evidence type="ECO:0000256" key="3">
    <source>
        <dbReference type="ARBA" id="ARBA00022553"/>
    </source>
</evidence>
<dbReference type="GO" id="GO:0045717">
    <property type="term" value="P:negative regulation of fatty acid biosynthetic process"/>
    <property type="evidence" value="ECO:0007669"/>
    <property type="project" value="TreeGrafter"/>
</dbReference>
<dbReference type="SMART" id="SM00320">
    <property type="entry name" value="WD40"/>
    <property type="match status" value="5"/>
</dbReference>
<dbReference type="InterPro" id="IPR045151">
    <property type="entry name" value="DCAF8"/>
</dbReference>
<dbReference type="SUPFAM" id="SSF48452">
    <property type="entry name" value="TPR-like"/>
    <property type="match status" value="1"/>
</dbReference>
<dbReference type="EMBL" id="KB320897">
    <property type="protein sequence ID" value="ELW59121.1"/>
    <property type="molecule type" value="Genomic_DNA"/>
</dbReference>
<name>L9K8X2_TUPCH</name>
<dbReference type="PROSITE" id="PS50082">
    <property type="entry name" value="WD_REPEATS_2"/>
    <property type="match status" value="3"/>
</dbReference>
<dbReference type="Gene3D" id="2.130.10.10">
    <property type="entry name" value="YVTN repeat-like/Quinoprotein amine dehydrogenase"/>
    <property type="match status" value="2"/>
</dbReference>
<protein>
    <recommendedName>
        <fullName evidence="8">WD and tetratricopeptide repeats protein 1</fullName>
    </recommendedName>
</protein>
<keyword evidence="3" id="KW-0597">Phosphoprotein</keyword>
<evidence type="ECO:0000256" key="7">
    <source>
        <dbReference type="ARBA" id="ARBA00022803"/>
    </source>
</evidence>
<evidence type="ECO:0000256" key="10">
    <source>
        <dbReference type="SAM" id="MobiDB-lite"/>
    </source>
</evidence>